<evidence type="ECO:0000313" key="1">
    <source>
        <dbReference type="EMBL" id="POW20613.1"/>
    </source>
</evidence>
<dbReference type="VEuPathDB" id="FungiDB:PSTT_00436"/>
<evidence type="ECO:0000313" key="2">
    <source>
        <dbReference type="Proteomes" id="UP000238274"/>
    </source>
</evidence>
<comment type="caution">
    <text evidence="1">The sequence shown here is derived from an EMBL/GenBank/DDBJ whole genome shotgun (WGS) entry which is preliminary data.</text>
</comment>
<sequence>MLDNIAVRDQQQQGFKEGQFWTAILPNPLSINPTTNNPLLLNFLFLNDSRMGKTSERIQHFINLSHSFENDPGFNGSDIIVAFNGLLKSVDVAQKYHSDRTSS</sequence>
<gene>
    <name evidence="1" type="ORF">PSHT_03311</name>
</gene>
<proteinExistence type="predicted"/>
<reference evidence="1 2" key="1">
    <citation type="submission" date="2017-12" db="EMBL/GenBank/DDBJ databases">
        <title>Gene loss provides genomic basis for host adaptation in cereal stripe rust fungi.</title>
        <authorList>
            <person name="Xia C."/>
        </authorList>
    </citation>
    <scope>NUCLEOTIDE SEQUENCE [LARGE SCALE GENOMIC DNA]</scope>
    <source>
        <strain evidence="1 2">93TX-2</strain>
    </source>
</reference>
<dbReference type="VEuPathDB" id="FungiDB:PSHT_03311"/>
<name>A0A2S4WFT6_9BASI</name>
<accession>A0A2S4WFT6</accession>
<organism evidence="1 2">
    <name type="scientific">Puccinia striiformis</name>
    <dbReference type="NCBI Taxonomy" id="27350"/>
    <lineage>
        <taxon>Eukaryota</taxon>
        <taxon>Fungi</taxon>
        <taxon>Dikarya</taxon>
        <taxon>Basidiomycota</taxon>
        <taxon>Pucciniomycotina</taxon>
        <taxon>Pucciniomycetes</taxon>
        <taxon>Pucciniales</taxon>
        <taxon>Pucciniaceae</taxon>
        <taxon>Puccinia</taxon>
    </lineage>
</organism>
<protein>
    <submittedName>
        <fullName evidence="1">Uncharacterized protein</fullName>
    </submittedName>
</protein>
<reference evidence="2" key="2">
    <citation type="journal article" date="2018" name="BMC Genomics">
        <title>Genomic insights into host adaptation between the wheat stripe rust pathogen (Puccinia striiformis f. sp. tritici) and the barley stripe rust pathogen (Puccinia striiformis f. sp. hordei).</title>
        <authorList>
            <person name="Xia C."/>
            <person name="Wang M."/>
            <person name="Yin C."/>
            <person name="Cornejo O.E."/>
            <person name="Hulbert S.H."/>
            <person name="Chen X."/>
        </authorList>
    </citation>
    <scope>NUCLEOTIDE SEQUENCE [LARGE SCALE GENOMIC DNA]</scope>
    <source>
        <strain evidence="2">93TX-2</strain>
    </source>
</reference>
<keyword evidence="2" id="KW-1185">Reference proteome</keyword>
<dbReference type="AlphaFoldDB" id="A0A2S4WFT6"/>
<reference evidence="2" key="3">
    <citation type="journal article" date="2018" name="Mol. Plant Microbe Interact.">
        <title>Genome sequence resources for the wheat stripe rust pathogen (Puccinia striiformis f. sp. tritici) and the barley stripe rust pathogen (Puccinia striiformis f. sp. hordei).</title>
        <authorList>
            <person name="Xia C."/>
            <person name="Wang M."/>
            <person name="Yin C."/>
            <person name="Cornejo O.E."/>
            <person name="Hulbert S.H."/>
            <person name="Chen X."/>
        </authorList>
    </citation>
    <scope>NUCLEOTIDE SEQUENCE [LARGE SCALE GENOMIC DNA]</scope>
    <source>
        <strain evidence="2">93TX-2</strain>
    </source>
</reference>
<dbReference type="EMBL" id="PKSM01000031">
    <property type="protein sequence ID" value="POW20613.1"/>
    <property type="molecule type" value="Genomic_DNA"/>
</dbReference>
<dbReference type="Proteomes" id="UP000238274">
    <property type="component" value="Unassembled WGS sequence"/>
</dbReference>